<sequence length="848" mass="96317">MDNTPSTFSYCQRLTFQAWICRHVPLARSRVSHTRVQVLSSTNFVPPRPEFNCSSPQKLLETWTKRLRSNQNPERPRENEKRSKDTTAVFSAKAKDQQANTHNTGGLAAITDASQSDHSGRVVHPNTATDKVDVSAGHSRSSYRVQDKNSSAEKEDLPVGCLCIPILPLHRLRRKRRAKVAPFNLPSPFVKTTSKSATSGEDRLVQPQMAEVSVFGVEDRDDQDSPCLGLPSHRMMKEDLDEWCQRSRSEAHFEREGDEVKGISRESISLPPRPKTSRGIRQDNGRNDQPFKGSEKSREEISRLDELEQDEEAVLMGGEPEIMVSRTIMENGNSDISDSEEVLYCWKNVEAKNSEDGRGMKGEEVVVCVLGEGATSNNTRREYLPTLSPEDLPPRPKTARGFRRECGRGDLRSVSGGVGVRTVSEVIRTLTREEDREEEDEYVISGADLKSKKSSSSLNSGEALSIWRNPDVFYNEDEVEDQAGLSSKGYEYDTRPKIDKAIPSGQKGVSPSANDRNKGTITPKYSKESVDSDGVIMTPEDELEYDRQQREQWQLAGIGEWSVLCQDYDEDDYESECYLRMDELQKEQAIMEDWRAITERYQSIGVIQDLQNMQTLCKCTINQSERALRQFARICRGPVPLSKSGQTKAEAIASLSKKAQKQTRRISERISDTFMEFYQIFEELDILRERQDRVEESLQGDLEKRDASSADLSWSSSQSSVVTPRLISSRIQQRELDMDLVDKYMEDYRVKSTSLFNVMPTIYEDEIFEVEECREEESEGDFPEYSGMDNVCFDGDDVRVNDTAKNNREDSSMMNRVADEQNNEDVVEKQEEGEGGVVGLNEEMRKMR</sequence>
<dbReference type="KEGG" id="aplc:110973159"/>
<reference evidence="3" key="1">
    <citation type="submission" date="2025-08" db="UniProtKB">
        <authorList>
            <consortium name="RefSeq"/>
        </authorList>
    </citation>
    <scope>IDENTIFICATION</scope>
</reference>
<feature type="compositionally biased region" description="Basic and acidic residues" evidence="1">
    <location>
        <begin position="74"/>
        <end position="85"/>
    </location>
</feature>
<organism evidence="2 3">
    <name type="scientific">Acanthaster planci</name>
    <name type="common">Crown-of-thorns starfish</name>
    <dbReference type="NCBI Taxonomy" id="133434"/>
    <lineage>
        <taxon>Eukaryota</taxon>
        <taxon>Metazoa</taxon>
        <taxon>Echinodermata</taxon>
        <taxon>Eleutherozoa</taxon>
        <taxon>Asterozoa</taxon>
        <taxon>Asteroidea</taxon>
        <taxon>Valvatacea</taxon>
        <taxon>Valvatida</taxon>
        <taxon>Acanthasteridae</taxon>
        <taxon>Acanthaster</taxon>
    </lineage>
</organism>
<accession>A0A8B7XFA7</accession>
<feature type="compositionally biased region" description="Basic and acidic residues" evidence="1">
    <location>
        <begin position="293"/>
        <end position="306"/>
    </location>
</feature>
<feature type="region of interest" description="Disordered" evidence="1">
    <location>
        <begin position="250"/>
        <end position="310"/>
    </location>
</feature>
<gene>
    <name evidence="3" type="primary">LOC110973159</name>
</gene>
<dbReference type="AlphaFoldDB" id="A0A8B7XFA7"/>
<dbReference type="Proteomes" id="UP000694845">
    <property type="component" value="Unplaced"/>
</dbReference>
<dbReference type="OrthoDB" id="10159327at2759"/>
<evidence type="ECO:0000256" key="1">
    <source>
        <dbReference type="SAM" id="MobiDB-lite"/>
    </source>
</evidence>
<keyword evidence="2" id="KW-1185">Reference proteome</keyword>
<feature type="region of interest" description="Disordered" evidence="1">
    <location>
        <begin position="802"/>
        <end position="848"/>
    </location>
</feature>
<evidence type="ECO:0000313" key="2">
    <source>
        <dbReference type="Proteomes" id="UP000694845"/>
    </source>
</evidence>
<dbReference type="GeneID" id="110973159"/>
<feature type="compositionally biased region" description="Basic and acidic residues" evidence="1">
    <location>
        <begin position="802"/>
        <end position="811"/>
    </location>
</feature>
<feature type="compositionally biased region" description="Basic and acidic residues" evidence="1">
    <location>
        <begin position="250"/>
        <end position="264"/>
    </location>
</feature>
<name>A0A8B7XFA7_ACAPL</name>
<proteinExistence type="predicted"/>
<dbReference type="RefSeq" id="XP_022079433.1">
    <property type="nucleotide sequence ID" value="XM_022223741.1"/>
</dbReference>
<protein>
    <submittedName>
        <fullName evidence="3">Uncharacterized protein LOC110973159</fullName>
    </submittedName>
</protein>
<feature type="region of interest" description="Disordered" evidence="1">
    <location>
        <begin position="66"/>
        <end position="151"/>
    </location>
</feature>
<evidence type="ECO:0000313" key="3">
    <source>
        <dbReference type="RefSeq" id="XP_022079433.1"/>
    </source>
</evidence>
<feature type="region of interest" description="Disordered" evidence="1">
    <location>
        <begin position="379"/>
        <end position="402"/>
    </location>
</feature>
<feature type="region of interest" description="Disordered" evidence="1">
    <location>
        <begin position="499"/>
        <end position="531"/>
    </location>
</feature>
<dbReference type="OMA" id="AWICRHV"/>